<keyword evidence="2" id="KW-1185">Reference proteome</keyword>
<evidence type="ECO:0000313" key="2">
    <source>
        <dbReference type="Proteomes" id="UP000242287"/>
    </source>
</evidence>
<reference evidence="1 2" key="1">
    <citation type="submission" date="2014-02" db="EMBL/GenBank/DDBJ databases">
        <title>Transposable element dynamics among asymbiotic and ectomycorrhizal Amanita fungi.</title>
        <authorList>
            <consortium name="DOE Joint Genome Institute"/>
            <person name="Hess J."/>
            <person name="Skrede I."/>
            <person name="Wolfe B."/>
            <person name="LaButti K."/>
            <person name="Ohm R.A."/>
            <person name="Grigoriev I.V."/>
            <person name="Pringle A."/>
        </authorList>
    </citation>
    <scope>NUCLEOTIDE SEQUENCE [LARGE SCALE GENOMIC DNA]</scope>
    <source>
        <strain evidence="1 2">SKay4041</strain>
    </source>
</reference>
<proteinExistence type="predicted"/>
<dbReference type="EMBL" id="KZ303311">
    <property type="protein sequence ID" value="PFH44573.1"/>
    <property type="molecule type" value="Genomic_DNA"/>
</dbReference>
<name>A0A2A9NAD0_9AGAR</name>
<sequence length="70" mass="7796">MSTSSSNFSVQKVVLLITEKVLYLSESLLEHPTGFRGTTRTSSNHHSQGKEDYLKKIVKRVGKEGWGSIS</sequence>
<gene>
    <name evidence="1" type="ORF">AMATHDRAFT_11466</name>
</gene>
<dbReference type="Proteomes" id="UP000242287">
    <property type="component" value="Unassembled WGS sequence"/>
</dbReference>
<protein>
    <submittedName>
        <fullName evidence="1">Uncharacterized protein</fullName>
    </submittedName>
</protein>
<dbReference type="AlphaFoldDB" id="A0A2A9NAD0"/>
<accession>A0A2A9NAD0</accession>
<evidence type="ECO:0000313" key="1">
    <source>
        <dbReference type="EMBL" id="PFH44573.1"/>
    </source>
</evidence>
<organism evidence="1 2">
    <name type="scientific">Amanita thiersii Skay4041</name>
    <dbReference type="NCBI Taxonomy" id="703135"/>
    <lineage>
        <taxon>Eukaryota</taxon>
        <taxon>Fungi</taxon>
        <taxon>Dikarya</taxon>
        <taxon>Basidiomycota</taxon>
        <taxon>Agaricomycotina</taxon>
        <taxon>Agaricomycetes</taxon>
        <taxon>Agaricomycetidae</taxon>
        <taxon>Agaricales</taxon>
        <taxon>Pluteineae</taxon>
        <taxon>Amanitaceae</taxon>
        <taxon>Amanita</taxon>
    </lineage>
</organism>